<dbReference type="PRINTS" id="PR00368">
    <property type="entry name" value="FADPNR"/>
</dbReference>
<keyword evidence="1" id="KW-0560">Oxidoreductase</keyword>
<organism evidence="3 4">
    <name type="scientific">Neorhizobium turbinariae</name>
    <dbReference type="NCBI Taxonomy" id="2937795"/>
    <lineage>
        <taxon>Bacteria</taxon>
        <taxon>Pseudomonadati</taxon>
        <taxon>Pseudomonadota</taxon>
        <taxon>Alphaproteobacteria</taxon>
        <taxon>Hyphomicrobiales</taxon>
        <taxon>Rhizobiaceae</taxon>
        <taxon>Rhizobium/Agrobacterium group</taxon>
        <taxon>Neorhizobium</taxon>
    </lineage>
</organism>
<dbReference type="InterPro" id="IPR036188">
    <property type="entry name" value="FAD/NAD-bd_sf"/>
</dbReference>
<name>A0ABT0IQ55_9HYPH</name>
<dbReference type="PANTHER" id="PTHR42949">
    <property type="entry name" value="ANAEROBIC GLYCEROL-3-PHOSPHATE DEHYDROGENASE SUBUNIT B"/>
    <property type="match status" value="1"/>
</dbReference>
<dbReference type="SUPFAM" id="SSF51905">
    <property type="entry name" value="FAD/NAD(P)-binding domain"/>
    <property type="match status" value="1"/>
</dbReference>
<dbReference type="EMBL" id="JALPRY010000009">
    <property type="protein sequence ID" value="MCK8780008.1"/>
    <property type="molecule type" value="Genomic_DNA"/>
</dbReference>
<dbReference type="PANTHER" id="PTHR42949:SF3">
    <property type="entry name" value="ANAEROBIC GLYCEROL-3-PHOSPHATE DEHYDROGENASE SUBUNIT B"/>
    <property type="match status" value="1"/>
</dbReference>
<gene>
    <name evidence="3" type="ORF">M0654_08420</name>
</gene>
<evidence type="ECO:0000313" key="4">
    <source>
        <dbReference type="Proteomes" id="UP001202827"/>
    </source>
</evidence>
<dbReference type="InterPro" id="IPR051691">
    <property type="entry name" value="Metab_Enz_Cyan_OpOx_G3PDH"/>
</dbReference>
<evidence type="ECO:0000259" key="2">
    <source>
        <dbReference type="Pfam" id="PF07992"/>
    </source>
</evidence>
<keyword evidence="4" id="KW-1185">Reference proteome</keyword>
<reference evidence="3 4" key="1">
    <citation type="submission" date="2022-04" db="EMBL/GenBank/DDBJ databases">
        <title>Rhizobium coralii sp. nov., isolated from coral Turbinaria peltata.</title>
        <authorList>
            <person name="Sun H."/>
        </authorList>
    </citation>
    <scope>NUCLEOTIDE SEQUENCE [LARGE SCALE GENOMIC DNA]</scope>
    <source>
        <strain evidence="3 4">NTR19</strain>
    </source>
</reference>
<comment type="caution">
    <text evidence="3">The sequence shown here is derived from an EMBL/GenBank/DDBJ whole genome shotgun (WGS) entry which is preliminary data.</text>
</comment>
<proteinExistence type="predicted"/>
<dbReference type="RefSeq" id="WP_248682708.1">
    <property type="nucleotide sequence ID" value="NZ_JALPRY010000009.1"/>
</dbReference>
<accession>A0ABT0IQ55</accession>
<protein>
    <submittedName>
        <fullName evidence="3">NAD(P)/FAD-dependent oxidoreductase</fullName>
    </submittedName>
</protein>
<evidence type="ECO:0000313" key="3">
    <source>
        <dbReference type="EMBL" id="MCK8780008.1"/>
    </source>
</evidence>
<dbReference type="PRINTS" id="PR00469">
    <property type="entry name" value="PNDRDTASEII"/>
</dbReference>
<evidence type="ECO:0000256" key="1">
    <source>
        <dbReference type="ARBA" id="ARBA00023002"/>
    </source>
</evidence>
<dbReference type="Gene3D" id="3.50.50.60">
    <property type="entry name" value="FAD/NAD(P)-binding domain"/>
    <property type="match status" value="2"/>
</dbReference>
<dbReference type="Proteomes" id="UP001202827">
    <property type="component" value="Unassembled WGS sequence"/>
</dbReference>
<feature type="domain" description="FAD/NAD(P)-binding" evidence="2">
    <location>
        <begin position="9"/>
        <end position="294"/>
    </location>
</feature>
<sequence>MTTLPQETDVLVIGAGPAGLGAATILAKSARVLVVDRESTAGGIPRHCGHYPFGLREFRRLMKGPDYARALVARAVEAGVQIATRVNVVGLEPGPRVTVTSDAGVTTIDAKIVLIATGVRESSRAQRLIGGEKPGGIIPTGALQSMVYLEGRRPFRRPVILGTELVSFSAIMTCRHAGIKPVAMIEQNAQPTARWPAALYPQIKGVPLYLSTTIRAIEGRERVERVVVDGPAGTRVIETDGVIVTGMFRPEATLFDGSHLEKDRATGGPVIDAFGRCSDPAYFAAGNLLRPVETAGWSWAEGFAVARSITAALAGSLPQDSQHSVTLKGDALSWVVPQRFGRVGETAHRRFQLRVNRPVKGRLSVRAAGVEYSSIRIDSRPERRITVPLPPHAAPVEIVLEET</sequence>
<dbReference type="InterPro" id="IPR023753">
    <property type="entry name" value="FAD/NAD-binding_dom"/>
</dbReference>
<dbReference type="Pfam" id="PF07992">
    <property type="entry name" value="Pyr_redox_2"/>
    <property type="match status" value="1"/>
</dbReference>